<keyword evidence="2" id="KW-1185">Reference proteome</keyword>
<protein>
    <submittedName>
        <fullName evidence="1">Uncharacterized protein</fullName>
    </submittedName>
</protein>
<comment type="caution">
    <text evidence="1">The sequence shown here is derived from an EMBL/GenBank/DDBJ whole genome shotgun (WGS) entry which is preliminary data.</text>
</comment>
<dbReference type="Proteomes" id="UP000634136">
    <property type="component" value="Unassembled WGS sequence"/>
</dbReference>
<dbReference type="EMBL" id="JAAIUW010000005">
    <property type="protein sequence ID" value="KAF7830241.1"/>
    <property type="molecule type" value="Genomic_DNA"/>
</dbReference>
<accession>A0A834WRW0</accession>
<gene>
    <name evidence="1" type="ORF">G2W53_012574</name>
</gene>
<evidence type="ECO:0000313" key="1">
    <source>
        <dbReference type="EMBL" id="KAF7830241.1"/>
    </source>
</evidence>
<organism evidence="1 2">
    <name type="scientific">Senna tora</name>
    <dbReference type="NCBI Taxonomy" id="362788"/>
    <lineage>
        <taxon>Eukaryota</taxon>
        <taxon>Viridiplantae</taxon>
        <taxon>Streptophyta</taxon>
        <taxon>Embryophyta</taxon>
        <taxon>Tracheophyta</taxon>
        <taxon>Spermatophyta</taxon>
        <taxon>Magnoliopsida</taxon>
        <taxon>eudicotyledons</taxon>
        <taxon>Gunneridae</taxon>
        <taxon>Pentapetalae</taxon>
        <taxon>rosids</taxon>
        <taxon>fabids</taxon>
        <taxon>Fabales</taxon>
        <taxon>Fabaceae</taxon>
        <taxon>Caesalpinioideae</taxon>
        <taxon>Cassia clade</taxon>
        <taxon>Senna</taxon>
    </lineage>
</organism>
<name>A0A834WRW0_9FABA</name>
<proteinExistence type="predicted"/>
<sequence length="33" mass="3568">MAIAREATFIMSLTNKGACVFMCLPKHPTIGKS</sequence>
<reference evidence="1" key="1">
    <citation type="submission" date="2020-09" db="EMBL/GenBank/DDBJ databases">
        <title>Genome-Enabled Discovery of Anthraquinone Biosynthesis in Senna tora.</title>
        <authorList>
            <person name="Kang S.-H."/>
            <person name="Pandey R.P."/>
            <person name="Lee C.-M."/>
            <person name="Sim J.-S."/>
            <person name="Jeong J.-T."/>
            <person name="Choi B.-S."/>
            <person name="Jung M."/>
            <person name="Ginzburg D."/>
            <person name="Zhao K."/>
            <person name="Won S.Y."/>
            <person name="Oh T.-J."/>
            <person name="Yu Y."/>
            <person name="Kim N.-H."/>
            <person name="Lee O.R."/>
            <person name="Lee T.-H."/>
            <person name="Bashyal P."/>
            <person name="Kim T.-S."/>
            <person name="Lee W.-H."/>
            <person name="Kawkins C."/>
            <person name="Kim C.-K."/>
            <person name="Kim J.S."/>
            <person name="Ahn B.O."/>
            <person name="Rhee S.Y."/>
            <person name="Sohng J.K."/>
        </authorList>
    </citation>
    <scope>NUCLEOTIDE SEQUENCE</scope>
    <source>
        <tissue evidence="1">Leaf</tissue>
    </source>
</reference>
<dbReference type="AlphaFoldDB" id="A0A834WRW0"/>
<evidence type="ECO:0000313" key="2">
    <source>
        <dbReference type="Proteomes" id="UP000634136"/>
    </source>
</evidence>